<organism evidence="1 2">
    <name type="scientific">Microscilla marina ATCC 23134</name>
    <dbReference type="NCBI Taxonomy" id="313606"/>
    <lineage>
        <taxon>Bacteria</taxon>
        <taxon>Pseudomonadati</taxon>
        <taxon>Bacteroidota</taxon>
        <taxon>Cytophagia</taxon>
        <taxon>Cytophagales</taxon>
        <taxon>Microscillaceae</taxon>
        <taxon>Microscilla</taxon>
    </lineage>
</organism>
<sequence>MQIHFSIKRLGKKRPFIQRKAIDIEGTYHQPYALQTILSQIVAQQVATFNQHREEKSLFTFLKEDAIAEEAQTGRVKFGAIYNADQAQLDKAIETVVLAFEDGLIAVFVDDDQVEDLSQVVTVTPDTVFTFVRLTFLAGRSW</sequence>
<gene>
    <name evidence="1" type="ORF">M23134_06132</name>
</gene>
<keyword evidence="2" id="KW-1185">Reference proteome</keyword>
<proteinExistence type="predicted"/>
<accession>A1ZSM3</accession>
<evidence type="ECO:0000313" key="2">
    <source>
        <dbReference type="Proteomes" id="UP000004095"/>
    </source>
</evidence>
<protein>
    <submittedName>
        <fullName evidence="1">Uncharacterized protein</fullName>
    </submittedName>
</protein>
<dbReference type="AlphaFoldDB" id="A1ZSM3"/>
<evidence type="ECO:0000313" key="1">
    <source>
        <dbReference type="EMBL" id="EAY26603.1"/>
    </source>
</evidence>
<reference evidence="1 2" key="1">
    <citation type="submission" date="2007-01" db="EMBL/GenBank/DDBJ databases">
        <authorList>
            <person name="Haygood M."/>
            <person name="Podell S."/>
            <person name="Anderson C."/>
            <person name="Hopkinson B."/>
            <person name="Roe K."/>
            <person name="Barbeau K."/>
            <person name="Gaasterland T."/>
            <person name="Ferriera S."/>
            <person name="Johnson J."/>
            <person name="Kravitz S."/>
            <person name="Beeson K."/>
            <person name="Sutton G."/>
            <person name="Rogers Y.-H."/>
            <person name="Friedman R."/>
            <person name="Frazier M."/>
            <person name="Venter J.C."/>
        </authorList>
    </citation>
    <scope>NUCLEOTIDE SEQUENCE [LARGE SCALE GENOMIC DNA]</scope>
    <source>
        <strain evidence="1 2">ATCC 23134</strain>
    </source>
</reference>
<dbReference type="Proteomes" id="UP000004095">
    <property type="component" value="Unassembled WGS sequence"/>
</dbReference>
<dbReference type="RefSeq" id="WP_002700597.1">
    <property type="nucleotide sequence ID" value="NZ_AAWS01000032.1"/>
</dbReference>
<comment type="caution">
    <text evidence="1">The sequence shown here is derived from an EMBL/GenBank/DDBJ whole genome shotgun (WGS) entry which is preliminary data.</text>
</comment>
<dbReference type="OrthoDB" id="9808343at2"/>
<dbReference type="EMBL" id="AAWS01000032">
    <property type="protein sequence ID" value="EAY26603.1"/>
    <property type="molecule type" value="Genomic_DNA"/>
</dbReference>
<dbReference type="eggNOG" id="ENOG5032VRJ">
    <property type="taxonomic scope" value="Bacteria"/>
</dbReference>
<name>A1ZSM3_MICM2</name>